<feature type="repeat" description="WD" evidence="3">
    <location>
        <begin position="255"/>
        <end position="296"/>
    </location>
</feature>
<dbReference type="Gene3D" id="2.130.10.10">
    <property type="entry name" value="YVTN repeat-like/Quinoprotein amine dehydrogenase"/>
    <property type="match status" value="2"/>
</dbReference>
<proteinExistence type="predicted"/>
<dbReference type="EMBL" id="JAQJAN010000003">
    <property type="protein sequence ID" value="KAJ5734341.1"/>
    <property type="molecule type" value="Genomic_DNA"/>
</dbReference>
<dbReference type="InterPro" id="IPR019775">
    <property type="entry name" value="WD40_repeat_CS"/>
</dbReference>
<dbReference type="AlphaFoldDB" id="A0AAD6HT58"/>
<accession>A0AAD6HT58</accession>
<name>A0AAD6HT58_9EURO</name>
<dbReference type="CDD" id="cd00200">
    <property type="entry name" value="WD40"/>
    <property type="match status" value="1"/>
</dbReference>
<dbReference type="Proteomes" id="UP001215712">
    <property type="component" value="Unassembled WGS sequence"/>
</dbReference>
<feature type="repeat" description="WD" evidence="3">
    <location>
        <begin position="297"/>
        <end position="322"/>
    </location>
</feature>
<reference evidence="4" key="2">
    <citation type="submission" date="2023-01" db="EMBL/GenBank/DDBJ databases">
        <authorList>
            <person name="Petersen C."/>
        </authorList>
    </citation>
    <scope>NUCLEOTIDE SEQUENCE</scope>
    <source>
        <strain evidence="4">IBT 17514</strain>
    </source>
</reference>
<dbReference type="InterPro" id="IPR050505">
    <property type="entry name" value="WDR55/POC1"/>
</dbReference>
<dbReference type="PROSITE" id="PS50082">
    <property type="entry name" value="WD_REPEATS_2"/>
    <property type="match status" value="4"/>
</dbReference>
<dbReference type="PANTHER" id="PTHR44019">
    <property type="entry name" value="WD REPEAT-CONTAINING PROTEIN 55"/>
    <property type="match status" value="1"/>
</dbReference>
<dbReference type="PANTHER" id="PTHR44019:SF8">
    <property type="entry name" value="POC1 CENTRIOLAR PROTEIN HOMOLOG"/>
    <property type="match status" value="1"/>
</dbReference>
<dbReference type="InterPro" id="IPR036322">
    <property type="entry name" value="WD40_repeat_dom_sf"/>
</dbReference>
<dbReference type="PROSITE" id="PS50294">
    <property type="entry name" value="WD_REPEATS_REGION"/>
    <property type="match status" value="4"/>
</dbReference>
<gene>
    <name evidence="4" type="ORF">N7493_003127</name>
</gene>
<dbReference type="InterPro" id="IPR001680">
    <property type="entry name" value="WD40_rpt"/>
</dbReference>
<dbReference type="PROSITE" id="PS00678">
    <property type="entry name" value="WD_REPEATS_1"/>
    <property type="match status" value="1"/>
</dbReference>
<sequence length="426" mass="47299">MLESLLLVASFSNFLCLPEEIIYFLLDPETHNKTCFGLDEKEMYYCLAEKCLLMCQNLRKNICGLKSDGTLRVEVDRQIIDNTFPAELRYSCRYWAHHTVHYVDYSDIIPYILLFLKTHFLYWAEVMSLLGLISEVGNHYSILSKFLYDAKCFILKNHQIADRVNTGWSMEIQTLKGHTSPVHAVAFSPNSQLLASGSEDRTVRLWDLASGALQQTLKGHTSSVYAVAFSPNGWLLASGSHDCTDPASGALQQTLKGHTSSVYAVAFSPNGQLLASSSNNRTVRLWDPASGALQQTLKGHTSSVYTVAFSPNGWLLASGSHDCTDPASGALQQTSTLGNRVIEIEFTSDGDFRKTNLGLLQIEHGRVTPSISPSLSPKISIYNEWVELQGEKILWLPTEYRPLCSALNDNIIALGRRSGNVSFLGF</sequence>
<keyword evidence="2" id="KW-0677">Repeat</keyword>
<keyword evidence="1 3" id="KW-0853">WD repeat</keyword>
<evidence type="ECO:0000313" key="4">
    <source>
        <dbReference type="EMBL" id="KAJ5734341.1"/>
    </source>
</evidence>
<evidence type="ECO:0000256" key="3">
    <source>
        <dbReference type="PROSITE-ProRule" id="PRU00221"/>
    </source>
</evidence>
<dbReference type="SMART" id="SM00320">
    <property type="entry name" value="WD40"/>
    <property type="match status" value="4"/>
</dbReference>
<dbReference type="SUPFAM" id="SSF50978">
    <property type="entry name" value="WD40 repeat-like"/>
    <property type="match status" value="1"/>
</dbReference>
<feature type="repeat" description="WD" evidence="3">
    <location>
        <begin position="175"/>
        <end position="216"/>
    </location>
</feature>
<keyword evidence="5" id="KW-1185">Reference proteome</keyword>
<comment type="caution">
    <text evidence="4">The sequence shown here is derived from an EMBL/GenBank/DDBJ whole genome shotgun (WGS) entry which is preliminary data.</text>
</comment>
<evidence type="ECO:0000313" key="5">
    <source>
        <dbReference type="Proteomes" id="UP001215712"/>
    </source>
</evidence>
<dbReference type="InterPro" id="IPR015943">
    <property type="entry name" value="WD40/YVTN_repeat-like_dom_sf"/>
</dbReference>
<reference evidence="4" key="1">
    <citation type="journal article" date="2023" name="IMA Fungus">
        <title>Comparative genomic study of the Penicillium genus elucidates a diverse pangenome and 15 lateral gene transfer events.</title>
        <authorList>
            <person name="Petersen C."/>
            <person name="Sorensen T."/>
            <person name="Nielsen M.R."/>
            <person name="Sondergaard T.E."/>
            <person name="Sorensen J.L."/>
            <person name="Fitzpatrick D.A."/>
            <person name="Frisvad J.C."/>
            <person name="Nielsen K.L."/>
        </authorList>
    </citation>
    <scope>NUCLEOTIDE SEQUENCE</scope>
    <source>
        <strain evidence="4">IBT 17514</strain>
    </source>
</reference>
<protein>
    <recommendedName>
        <fullName evidence="6">Vegetative incompatibility protein HET-E-1</fullName>
    </recommendedName>
</protein>
<evidence type="ECO:0000256" key="1">
    <source>
        <dbReference type="ARBA" id="ARBA00022574"/>
    </source>
</evidence>
<evidence type="ECO:0008006" key="6">
    <source>
        <dbReference type="Google" id="ProtNLM"/>
    </source>
</evidence>
<feature type="repeat" description="WD" evidence="3">
    <location>
        <begin position="217"/>
        <end position="242"/>
    </location>
</feature>
<feature type="non-terminal residue" evidence="4">
    <location>
        <position position="426"/>
    </location>
</feature>
<evidence type="ECO:0000256" key="2">
    <source>
        <dbReference type="ARBA" id="ARBA00022737"/>
    </source>
</evidence>
<organism evidence="4 5">
    <name type="scientific">Penicillium malachiteum</name>
    <dbReference type="NCBI Taxonomy" id="1324776"/>
    <lineage>
        <taxon>Eukaryota</taxon>
        <taxon>Fungi</taxon>
        <taxon>Dikarya</taxon>
        <taxon>Ascomycota</taxon>
        <taxon>Pezizomycotina</taxon>
        <taxon>Eurotiomycetes</taxon>
        <taxon>Eurotiomycetidae</taxon>
        <taxon>Eurotiales</taxon>
        <taxon>Aspergillaceae</taxon>
        <taxon>Penicillium</taxon>
    </lineage>
</organism>
<dbReference type="Pfam" id="PF00400">
    <property type="entry name" value="WD40"/>
    <property type="match status" value="4"/>
</dbReference>